<accession>A0A6J4CTL2</accession>
<dbReference type="InterPro" id="IPR048259">
    <property type="entry name" value="Cytochrome_b_N_euk/bac"/>
</dbReference>
<keyword evidence="8 17" id="KW-0812">Transmembrane</keyword>
<dbReference type="GO" id="GO:0008121">
    <property type="term" value="F:quinol-cytochrome-c reductase activity"/>
    <property type="evidence" value="ECO:0007669"/>
    <property type="project" value="TreeGrafter"/>
</dbReference>
<dbReference type="PANTHER" id="PTHR19271:SF16">
    <property type="entry name" value="CYTOCHROME B"/>
    <property type="match status" value="1"/>
</dbReference>
<evidence type="ECO:0000256" key="15">
    <source>
        <dbReference type="ARBA" id="ARBA00023128"/>
    </source>
</evidence>
<feature type="transmembrane region" description="Helical" evidence="17">
    <location>
        <begin position="306"/>
        <end position="323"/>
    </location>
</feature>
<evidence type="ECO:0000313" key="20">
    <source>
        <dbReference type="EMBL" id="BCD52078.1"/>
    </source>
</evidence>
<keyword evidence="15 17" id="KW-0496">Mitochondrion</keyword>
<dbReference type="InterPro" id="IPR036150">
    <property type="entry name" value="Cyt_b/b6_C_sf"/>
</dbReference>
<evidence type="ECO:0000256" key="14">
    <source>
        <dbReference type="ARBA" id="ARBA00023075"/>
    </source>
</evidence>
<dbReference type="GO" id="GO:0016491">
    <property type="term" value="F:oxidoreductase activity"/>
    <property type="evidence" value="ECO:0007669"/>
    <property type="project" value="UniProtKB-UniRule"/>
</dbReference>
<evidence type="ECO:0000259" key="19">
    <source>
        <dbReference type="PROSITE" id="PS51003"/>
    </source>
</evidence>
<dbReference type="InterPro" id="IPR005797">
    <property type="entry name" value="Cyt_b/b6_N"/>
</dbReference>
<evidence type="ECO:0000256" key="9">
    <source>
        <dbReference type="ARBA" id="ARBA00022723"/>
    </source>
</evidence>
<keyword evidence="6 17" id="KW-0349">Heme</keyword>
<keyword evidence="5 17" id="KW-0813">Transport</keyword>
<dbReference type="InterPro" id="IPR027387">
    <property type="entry name" value="Cytb/b6-like_sf"/>
</dbReference>
<dbReference type="GO" id="GO:0046872">
    <property type="term" value="F:metal ion binding"/>
    <property type="evidence" value="ECO:0007669"/>
    <property type="project" value="UniProtKB-UniRule"/>
</dbReference>
<dbReference type="PANTHER" id="PTHR19271">
    <property type="entry name" value="CYTOCHROME B"/>
    <property type="match status" value="1"/>
</dbReference>
<feature type="domain" description="Cytochrome b/b6 N-terminal region profile" evidence="18">
    <location>
        <begin position="1"/>
        <end position="197"/>
    </location>
</feature>
<keyword evidence="11 17" id="KW-0249">Electron transport</keyword>
<geneLocation type="mitochondrion" evidence="20"/>
<keyword evidence="10" id="KW-0999">Mitochondrion inner membrane</keyword>
<dbReference type="Pfam" id="PF00033">
    <property type="entry name" value="Cytochrome_B"/>
    <property type="match status" value="1"/>
</dbReference>
<comment type="similarity">
    <text evidence="17">Belongs to the cytochrome b family.</text>
</comment>
<dbReference type="Gene3D" id="1.20.810.10">
    <property type="entry name" value="Cytochrome Bc1 Complex, Chain C"/>
    <property type="match status" value="1"/>
</dbReference>
<reference evidence="20" key="1">
    <citation type="journal article" date="2020" name="Parasitol. Int.">
        <title>Phylogenetic Relationships of Strongyloides Species in Carnivore Hosts.</title>
        <authorList>
            <person name="Ko P.P."/>
            <person name="Suzuki K."/>
            <person name="Canales-Ramos M."/>
            <person name="Aung M.P.P.T.H.H."/>
            <person name="Htike W.W."/>
            <person name="Yoshida A."/>
            <person name="Montes M."/>
            <person name="Morishita K."/>
            <person name="Gotuzzo E."/>
            <person name="Maruyama H."/>
            <person name="Nagayasu E."/>
        </authorList>
    </citation>
    <scope>NUCLEOTIDE SEQUENCE</scope>
    <source>
        <strain evidence="20">D024_2</strain>
    </source>
</reference>
<name>A0A6J4CTL2_STRER</name>
<feature type="domain" description="Cytochrome b/b6 C-terminal region profile" evidence="19">
    <location>
        <begin position="198"/>
        <end position="361"/>
    </location>
</feature>
<feature type="transmembrane region" description="Helical" evidence="17">
    <location>
        <begin position="21"/>
        <end position="45"/>
    </location>
</feature>
<gene>
    <name evidence="20" type="primary">cytb</name>
</gene>
<evidence type="ECO:0000256" key="4">
    <source>
        <dbReference type="ARBA" id="ARBA00013531"/>
    </source>
</evidence>
<evidence type="ECO:0000256" key="17">
    <source>
        <dbReference type="RuleBase" id="RU362117"/>
    </source>
</evidence>
<feature type="transmembrane region" description="Helical" evidence="17">
    <location>
        <begin position="165"/>
        <end position="187"/>
    </location>
</feature>
<keyword evidence="16 17" id="KW-0472">Membrane</keyword>
<dbReference type="EMBL" id="LC533830">
    <property type="protein sequence ID" value="BCD52078.1"/>
    <property type="molecule type" value="Genomic_DNA"/>
</dbReference>
<evidence type="ECO:0000256" key="5">
    <source>
        <dbReference type="ARBA" id="ARBA00022448"/>
    </source>
</evidence>
<organism evidence="20">
    <name type="scientific">Strongyloides stercoralis</name>
    <name type="common">Threadworm</name>
    <dbReference type="NCBI Taxonomy" id="6248"/>
    <lineage>
        <taxon>Eukaryota</taxon>
        <taxon>Metazoa</taxon>
        <taxon>Ecdysozoa</taxon>
        <taxon>Nematoda</taxon>
        <taxon>Chromadorea</taxon>
        <taxon>Rhabditida</taxon>
        <taxon>Tylenchina</taxon>
        <taxon>Panagrolaimomorpha</taxon>
        <taxon>Strongyloidoidea</taxon>
        <taxon>Strongyloididae</taxon>
        <taxon>Strongyloides</taxon>
    </lineage>
</organism>
<sequence length="361" mass="42856">MYSFKFLNVPVSFSLSILWNFGSILGMVLFFQIFSGLFLTFYYIADGLNSFSSVEYIMSDVNFGWIFRILHFNGASLFFFFLYLHFFKGLFFCSYRLSGTWIVGLTIFFFVMMEAFMGYVLVWAQMSFWASVVITSLLSVIPYFGFTIVYWIWSGFSVVNSTLKFFFVIHFLMPWLVFLLVFVHLFFLHSTGSTSVLYCHGDYDKVSFYPYYFYKDSYNLVVFLLFFIFSLFFPFALGDPEMFVESDPMVSPVHIVPEWYFLFAYAILRAIPNKVLGVFFLVFSIFIFYFYVFFNNYYSVLDNLNCFLVTIFILVSIFLSWLGQCHVEYPFVDLSVIFSFLYFFFAFLIVFSRCFTKFIYS</sequence>
<keyword evidence="9 17" id="KW-0479">Metal-binding</keyword>
<evidence type="ECO:0000256" key="8">
    <source>
        <dbReference type="ARBA" id="ARBA00022692"/>
    </source>
</evidence>
<keyword evidence="14" id="KW-0830">Ubiquinone</keyword>
<dbReference type="PROSITE" id="PS51002">
    <property type="entry name" value="CYTB_NTER"/>
    <property type="match status" value="1"/>
</dbReference>
<dbReference type="InterPro" id="IPR005798">
    <property type="entry name" value="Cyt_b/b6_C"/>
</dbReference>
<dbReference type="PROSITE" id="PS51003">
    <property type="entry name" value="CYTB_CTER"/>
    <property type="match status" value="1"/>
</dbReference>
<proteinExistence type="inferred from homology"/>
<evidence type="ECO:0000256" key="10">
    <source>
        <dbReference type="ARBA" id="ARBA00022792"/>
    </source>
</evidence>
<evidence type="ECO:0000256" key="16">
    <source>
        <dbReference type="ARBA" id="ARBA00023136"/>
    </source>
</evidence>
<evidence type="ECO:0000256" key="12">
    <source>
        <dbReference type="ARBA" id="ARBA00022989"/>
    </source>
</evidence>
<comment type="function">
    <text evidence="1 17">Component of the ubiquinol-cytochrome c reductase complex (complex III or cytochrome b-c1 complex) that is part of the mitochondrial respiratory chain. The b-c1 complex mediates electron transfer from ubiquinol to cytochrome c. Contributes to the generation of a proton gradient across the mitochondrial membrane that is then used for ATP synthesis.</text>
</comment>
<feature type="transmembrane region" description="Helical" evidence="17">
    <location>
        <begin position="65"/>
        <end position="87"/>
    </location>
</feature>
<dbReference type="AlphaFoldDB" id="A0A6J4CTL2"/>
<keyword evidence="12 17" id="KW-1133">Transmembrane helix</keyword>
<dbReference type="Pfam" id="PF00032">
    <property type="entry name" value="Cytochrom_B_C"/>
    <property type="match status" value="1"/>
</dbReference>
<comment type="subunit">
    <text evidence="3">The main subunits of complex b-c1 are: cytochrome b, cytochrome c1 and the Rieske protein.</text>
</comment>
<keyword evidence="7 17" id="KW-0679">Respiratory chain</keyword>
<evidence type="ECO:0000259" key="18">
    <source>
        <dbReference type="PROSITE" id="PS51002"/>
    </source>
</evidence>
<feature type="transmembrane region" description="Helical" evidence="17">
    <location>
        <begin position="217"/>
        <end position="237"/>
    </location>
</feature>
<feature type="transmembrane region" description="Helical" evidence="17">
    <location>
        <begin position="329"/>
        <end position="351"/>
    </location>
</feature>
<evidence type="ECO:0000256" key="2">
    <source>
        <dbReference type="ARBA" id="ARBA00004448"/>
    </source>
</evidence>
<feature type="transmembrane region" description="Helical" evidence="17">
    <location>
        <begin position="99"/>
        <end position="122"/>
    </location>
</feature>
<protein>
    <recommendedName>
        <fullName evidence="4 17">Cytochrome b</fullName>
    </recommendedName>
</protein>
<evidence type="ECO:0000256" key="1">
    <source>
        <dbReference type="ARBA" id="ARBA00002566"/>
    </source>
</evidence>
<comment type="subcellular location">
    <subcellularLocation>
        <location evidence="2">Mitochondrion inner membrane</location>
        <topology evidence="2">Multi-pass membrane protein</topology>
    </subcellularLocation>
</comment>
<evidence type="ECO:0000256" key="11">
    <source>
        <dbReference type="ARBA" id="ARBA00022982"/>
    </source>
</evidence>
<evidence type="ECO:0000256" key="3">
    <source>
        <dbReference type="ARBA" id="ARBA00011649"/>
    </source>
</evidence>
<feature type="transmembrane region" description="Helical" evidence="17">
    <location>
        <begin position="274"/>
        <end position="294"/>
    </location>
</feature>
<dbReference type="SUPFAM" id="SSF81648">
    <property type="entry name" value="a domain/subunit of cytochrome bc1 complex (Ubiquinol-cytochrome c reductase)"/>
    <property type="match status" value="1"/>
</dbReference>
<feature type="transmembrane region" description="Helical" evidence="17">
    <location>
        <begin position="128"/>
        <end position="153"/>
    </location>
</feature>
<dbReference type="GO" id="GO:0006122">
    <property type="term" value="P:mitochondrial electron transport, ubiquinol to cytochrome c"/>
    <property type="evidence" value="ECO:0007669"/>
    <property type="project" value="TreeGrafter"/>
</dbReference>
<evidence type="ECO:0000256" key="7">
    <source>
        <dbReference type="ARBA" id="ARBA00022660"/>
    </source>
</evidence>
<evidence type="ECO:0000256" key="13">
    <source>
        <dbReference type="ARBA" id="ARBA00023004"/>
    </source>
</evidence>
<dbReference type="GO" id="GO:0005743">
    <property type="term" value="C:mitochondrial inner membrane"/>
    <property type="evidence" value="ECO:0007669"/>
    <property type="project" value="UniProtKB-SubCell"/>
</dbReference>
<comment type="cofactor">
    <cofactor evidence="17">
        <name>heme b</name>
        <dbReference type="ChEBI" id="CHEBI:60344"/>
    </cofactor>
    <text evidence="17">Binds 2 heme groups non-covalently.</text>
</comment>
<dbReference type="SUPFAM" id="SSF81342">
    <property type="entry name" value="Transmembrane di-heme cytochromes"/>
    <property type="match status" value="1"/>
</dbReference>
<keyword evidence="13 17" id="KW-0408">Iron</keyword>
<dbReference type="InterPro" id="IPR016174">
    <property type="entry name" value="Di-haem_cyt_TM"/>
</dbReference>
<dbReference type="CDD" id="cd00284">
    <property type="entry name" value="Cytochrome_b_N"/>
    <property type="match status" value="1"/>
</dbReference>
<evidence type="ECO:0000256" key="6">
    <source>
        <dbReference type="ARBA" id="ARBA00022617"/>
    </source>
</evidence>